<dbReference type="Proteomes" id="UP001139179">
    <property type="component" value="Unassembled WGS sequence"/>
</dbReference>
<dbReference type="PROSITE" id="PS51272">
    <property type="entry name" value="SLH"/>
    <property type="match status" value="2"/>
</dbReference>
<proteinExistence type="predicted"/>
<evidence type="ECO:0000313" key="5">
    <source>
        <dbReference type="Proteomes" id="UP001139179"/>
    </source>
</evidence>
<dbReference type="InterPro" id="IPR001119">
    <property type="entry name" value="SLH_dom"/>
</dbReference>
<keyword evidence="1 2" id="KW-0732">Signal</keyword>
<feature type="domain" description="SLH" evidence="3">
    <location>
        <begin position="906"/>
        <end position="969"/>
    </location>
</feature>
<evidence type="ECO:0000256" key="1">
    <source>
        <dbReference type="ARBA" id="ARBA00022729"/>
    </source>
</evidence>
<dbReference type="Gene3D" id="3.40.630.10">
    <property type="entry name" value="Zn peptidases"/>
    <property type="match status" value="1"/>
</dbReference>
<dbReference type="GO" id="GO:0004181">
    <property type="term" value="F:metallocarboxypeptidase activity"/>
    <property type="evidence" value="ECO:0007669"/>
    <property type="project" value="InterPro"/>
</dbReference>
<dbReference type="InterPro" id="IPR051465">
    <property type="entry name" value="Cell_Envelope_Struct_Comp"/>
</dbReference>
<keyword evidence="5" id="KW-1185">Reference proteome</keyword>
<comment type="caution">
    <text evidence="4">The sequence shown here is derived from an EMBL/GenBank/DDBJ whole genome shotgun (WGS) entry which is preliminary data.</text>
</comment>
<accession>A0A9X2DV86</accession>
<dbReference type="InterPro" id="IPR000834">
    <property type="entry name" value="Peptidase_M14"/>
</dbReference>
<evidence type="ECO:0000256" key="2">
    <source>
        <dbReference type="SAM" id="SignalP"/>
    </source>
</evidence>
<dbReference type="RefSeq" id="WP_251224834.1">
    <property type="nucleotide sequence ID" value="NZ_JAMBOL010000030.1"/>
</dbReference>
<dbReference type="GO" id="GO:0006508">
    <property type="term" value="P:proteolysis"/>
    <property type="evidence" value="ECO:0007669"/>
    <property type="project" value="InterPro"/>
</dbReference>
<name>A0A9X2DV86_9BACI</name>
<evidence type="ECO:0000313" key="4">
    <source>
        <dbReference type="EMBL" id="MCM3716157.1"/>
    </source>
</evidence>
<dbReference type="SUPFAM" id="SSF53187">
    <property type="entry name" value="Zn-dependent exopeptidases"/>
    <property type="match status" value="1"/>
</dbReference>
<dbReference type="Pfam" id="PF00395">
    <property type="entry name" value="SLH"/>
    <property type="match status" value="2"/>
</dbReference>
<dbReference type="EMBL" id="JAMBOL010000030">
    <property type="protein sequence ID" value="MCM3716157.1"/>
    <property type="molecule type" value="Genomic_DNA"/>
</dbReference>
<dbReference type="CDD" id="cd06244">
    <property type="entry name" value="M14-like"/>
    <property type="match status" value="1"/>
</dbReference>
<protein>
    <submittedName>
        <fullName evidence="4">S-layer homology domain-containing protein</fullName>
    </submittedName>
</protein>
<gene>
    <name evidence="4" type="ORF">M3202_19110</name>
</gene>
<feature type="chain" id="PRO_5040876355" evidence="2">
    <location>
        <begin position="27"/>
        <end position="1083"/>
    </location>
</feature>
<evidence type="ECO:0000259" key="3">
    <source>
        <dbReference type="PROSITE" id="PS51272"/>
    </source>
</evidence>
<dbReference type="AlphaFoldDB" id="A0A9X2DV86"/>
<feature type="domain" description="SLH" evidence="3">
    <location>
        <begin position="971"/>
        <end position="1031"/>
    </location>
</feature>
<organism evidence="4 5">
    <name type="scientific">Halalkalibacter oceani</name>
    <dbReference type="NCBI Taxonomy" id="1653776"/>
    <lineage>
        <taxon>Bacteria</taxon>
        <taxon>Bacillati</taxon>
        <taxon>Bacillota</taxon>
        <taxon>Bacilli</taxon>
        <taxon>Bacillales</taxon>
        <taxon>Bacillaceae</taxon>
        <taxon>Halalkalibacter</taxon>
    </lineage>
</organism>
<dbReference type="Pfam" id="PF00246">
    <property type="entry name" value="Peptidase_M14"/>
    <property type="match status" value="1"/>
</dbReference>
<sequence>MKKLLTLWMAMLIALTVILPAEAIQAAGSTESAQVEGSVELDVSQSLLAITEERTIEVQVDFGERIDLDGLEWSFGGKALSDWKQWDSDAGDYSGDAYITVVREPAYVGDSTTIEAEIEFGLPYGTTDLSPRNIRVLYPELIGEYALTLHDPATDQVASAEMKLNVYDEFRTYEEIKPAIDQVFAEADRDRYLEYKKLGESAEGRDIHFVVLARDEQAVEKYLDETLPTALENPAEILEKLENGTMGDYQIPIWFNNIHPDEVEGIDAQIELLNKLALEDEVTFQTTDENGAEHTVTLNVDDVLDHLIILFNFTHNPDGRVANTRANANGFDLNRDNAYQTQVETIAVNEEIAKWTPLSFIDIHGYVKGFLIEPATPPHNPNFEYDLLVDNMVEQAHAMGRAGVANSDIDSYLIPLFDYENGWDDMTPAYTAIFTMLHGSLGHTVEVPDLSQDSLYAAVHVGLGATDYVLKNKDDLFKDQLTLFKRGVDGEDNRAVDPWFVNQAGEEIGRIRGEHENFFPEYYVIPVDEQLQKNVLEATNMVEYLLRNGIKVEETTEEVSVNGVTYPAGTYVVPMKQAKRGFANAMLYPGEDISDWEAMYDAIVVNFPALRGFDSIEVREENAFAGAAQAVESIEKPGTVIQSTVSHYFIENSNNDAVKLVNDLLAAGRTVEQVTSGEYAGDFLVQTSDLLSYVNDYTLVVEPVEETVETRELEQPKVAVIGSAQSKFVVEQLGFPVVELDEADVVVDDAGAMTPDTINGKAYVGIGGRSLNAVKEANLLEGFDFATTELSHEGLVLADVTSHPYTAGYDAEEQLYVTTGSWITAVPQGSELLARVADDSEFFIAGWWPGHEGAQGETLAFTTTYEEQPFTLFANDLTYRAHTGHSFRLLANSLFAAEASEEAAPGEARFPDVPAGHWANEAVEALYQQGIISGHADGTFKPSQALSRGQGSGLLTTALQLESPPTLTEVPFTDLNVDDYYARVAWAVENAGVMNGKSNGRFAANDPLTREQMASILVRAFDLENTGETVNLSDSDQAAGVHKDDIVILAQHGLTNETVYRPKDTVTRAEFATFLYRVLAGLE</sequence>
<dbReference type="PANTHER" id="PTHR43308">
    <property type="entry name" value="OUTER MEMBRANE PROTEIN ALPHA-RELATED"/>
    <property type="match status" value="1"/>
</dbReference>
<dbReference type="GO" id="GO:0008270">
    <property type="term" value="F:zinc ion binding"/>
    <property type="evidence" value="ECO:0007669"/>
    <property type="project" value="InterPro"/>
</dbReference>
<reference evidence="4" key="1">
    <citation type="submission" date="2022-05" db="EMBL/GenBank/DDBJ databases">
        <title>Comparative Genomics of Spacecraft Associated Microbes.</title>
        <authorList>
            <person name="Tran M.T."/>
            <person name="Wright A."/>
            <person name="Seuylemezian A."/>
            <person name="Eisen J."/>
            <person name="Coil D."/>
        </authorList>
    </citation>
    <scope>NUCLEOTIDE SEQUENCE</scope>
    <source>
        <strain evidence="4">214.1.1</strain>
    </source>
</reference>
<feature type="signal peptide" evidence="2">
    <location>
        <begin position="1"/>
        <end position="26"/>
    </location>
</feature>